<feature type="transmembrane region" description="Helical" evidence="6">
    <location>
        <begin position="227"/>
        <end position="250"/>
    </location>
</feature>
<accession>A0A0F5Q4Y0</accession>
<keyword evidence="3 6" id="KW-0812">Transmembrane</keyword>
<feature type="transmembrane region" description="Helical" evidence="6">
    <location>
        <begin position="174"/>
        <end position="196"/>
    </location>
</feature>
<dbReference type="STRING" id="1293439.WH87_15415"/>
<dbReference type="EMBL" id="LANJ01000044">
    <property type="protein sequence ID" value="KKC35945.1"/>
    <property type="molecule type" value="Genomic_DNA"/>
</dbReference>
<comment type="caution">
    <text evidence="7">The sequence shown here is derived from an EMBL/GenBank/DDBJ whole genome shotgun (WGS) entry which is preliminary data.</text>
</comment>
<keyword evidence="5 6" id="KW-0472">Membrane</keyword>
<dbReference type="CDD" id="cd06579">
    <property type="entry name" value="TM_PBP1_transp_AraH_like"/>
    <property type="match status" value="1"/>
</dbReference>
<evidence type="ECO:0000256" key="1">
    <source>
        <dbReference type="ARBA" id="ARBA00004651"/>
    </source>
</evidence>
<feature type="transmembrane region" description="Helical" evidence="6">
    <location>
        <begin position="81"/>
        <end position="98"/>
    </location>
</feature>
<feature type="transmembrane region" description="Helical" evidence="6">
    <location>
        <begin position="307"/>
        <end position="325"/>
    </location>
</feature>
<comment type="subcellular location">
    <subcellularLocation>
        <location evidence="1">Cell membrane</location>
        <topology evidence="1">Multi-pass membrane protein</topology>
    </subcellularLocation>
</comment>
<dbReference type="OrthoDB" id="9808136at2"/>
<proteinExistence type="predicted"/>
<feature type="transmembrane region" description="Helical" evidence="6">
    <location>
        <begin position="281"/>
        <end position="301"/>
    </location>
</feature>
<dbReference type="PANTHER" id="PTHR32196">
    <property type="entry name" value="ABC TRANSPORTER PERMEASE PROTEIN YPHD-RELATED-RELATED"/>
    <property type="match status" value="1"/>
</dbReference>
<dbReference type="AlphaFoldDB" id="A0A0F5Q4Y0"/>
<feature type="transmembrane region" description="Helical" evidence="6">
    <location>
        <begin position="256"/>
        <end position="274"/>
    </location>
</feature>
<gene>
    <name evidence="7" type="ORF">WH87_15415</name>
</gene>
<reference evidence="7 8" key="1">
    <citation type="submission" date="2015-03" db="EMBL/GenBank/DDBJ databases">
        <authorList>
            <person name="Lepp D."/>
            <person name="Hassan Y.I."/>
            <person name="Li X.-Z."/>
            <person name="Zhou T."/>
        </authorList>
    </citation>
    <scope>NUCLEOTIDE SEQUENCE [LARGE SCALE GENOMIC DNA]</scope>
    <source>
        <strain evidence="7 8">E84</strain>
    </source>
</reference>
<evidence type="ECO:0000313" key="7">
    <source>
        <dbReference type="EMBL" id="KKC35945.1"/>
    </source>
</evidence>
<evidence type="ECO:0000256" key="3">
    <source>
        <dbReference type="ARBA" id="ARBA00022692"/>
    </source>
</evidence>
<keyword evidence="4 6" id="KW-1133">Transmembrane helix</keyword>
<evidence type="ECO:0000256" key="4">
    <source>
        <dbReference type="ARBA" id="ARBA00022989"/>
    </source>
</evidence>
<dbReference type="GO" id="GO:0022857">
    <property type="term" value="F:transmembrane transporter activity"/>
    <property type="evidence" value="ECO:0007669"/>
    <property type="project" value="InterPro"/>
</dbReference>
<sequence length="334" mass="34349">MPTMDNVTTASEGAVPRQRRRLGFDELGILVAVVLFMVIGSLTSPYFLTVNNLASVLQNITFLGFLCVGVGLVLMAGEIDISVGSIFGLASVVTALMLKNDFPLVLAIGGGLATGLICGLINGILAQAIKVPAVVITLATLGVYRAVALALANGSPVGGLPALPEFFDWFGQGGIGPISFITILFLVVAVIAEVVLRWTSSGYRLLAIGSHPHAATLIGFRVERTRVLVLAFSGLVAGLSGVCSVAYLNTAGPTGGTGYELSALAATIIGGVGLSGGRGSIVGVLLGLCVIGIIQNLIVLWGVSPNWTQGVSGLVLIAAMTLTWLTRRNEGRAH</sequence>
<evidence type="ECO:0000256" key="6">
    <source>
        <dbReference type="SAM" id="Phobius"/>
    </source>
</evidence>
<keyword evidence="8" id="KW-1185">Reference proteome</keyword>
<evidence type="ECO:0000256" key="2">
    <source>
        <dbReference type="ARBA" id="ARBA00022475"/>
    </source>
</evidence>
<evidence type="ECO:0000256" key="5">
    <source>
        <dbReference type="ARBA" id="ARBA00023136"/>
    </source>
</evidence>
<name>A0A0F5Q4Y0_9HYPH</name>
<dbReference type="GO" id="GO:0005886">
    <property type="term" value="C:plasma membrane"/>
    <property type="evidence" value="ECO:0007669"/>
    <property type="project" value="UniProtKB-SubCell"/>
</dbReference>
<feature type="transmembrane region" description="Helical" evidence="6">
    <location>
        <begin position="53"/>
        <end position="74"/>
    </location>
</feature>
<dbReference type="PATRIC" id="fig|1293439.3.peg.3138"/>
<dbReference type="InterPro" id="IPR001851">
    <property type="entry name" value="ABC_transp_permease"/>
</dbReference>
<feature type="transmembrane region" description="Helical" evidence="6">
    <location>
        <begin position="104"/>
        <end position="126"/>
    </location>
</feature>
<organism evidence="7 8">
    <name type="scientific">Devosia epidermidihirudinis</name>
    <dbReference type="NCBI Taxonomy" id="1293439"/>
    <lineage>
        <taxon>Bacteria</taxon>
        <taxon>Pseudomonadati</taxon>
        <taxon>Pseudomonadota</taxon>
        <taxon>Alphaproteobacteria</taxon>
        <taxon>Hyphomicrobiales</taxon>
        <taxon>Devosiaceae</taxon>
        <taxon>Devosia</taxon>
    </lineage>
</organism>
<dbReference type="Proteomes" id="UP000033411">
    <property type="component" value="Unassembled WGS sequence"/>
</dbReference>
<evidence type="ECO:0008006" key="9">
    <source>
        <dbReference type="Google" id="ProtNLM"/>
    </source>
</evidence>
<evidence type="ECO:0000313" key="8">
    <source>
        <dbReference type="Proteomes" id="UP000033411"/>
    </source>
</evidence>
<keyword evidence="2" id="KW-1003">Cell membrane</keyword>
<dbReference type="Pfam" id="PF02653">
    <property type="entry name" value="BPD_transp_2"/>
    <property type="match status" value="1"/>
</dbReference>
<feature type="transmembrane region" description="Helical" evidence="6">
    <location>
        <begin position="133"/>
        <end position="154"/>
    </location>
</feature>
<protein>
    <recommendedName>
        <fullName evidence="9">ABC transporter permease</fullName>
    </recommendedName>
</protein>
<feature type="transmembrane region" description="Helical" evidence="6">
    <location>
        <begin position="27"/>
        <end position="47"/>
    </location>
</feature>